<keyword evidence="9" id="KW-0325">Glycoprotein</keyword>
<proteinExistence type="predicted"/>
<keyword evidence="15" id="KW-1185">Reference proteome</keyword>
<keyword evidence="7 11" id="KW-0560">Oxidoreductase</keyword>
<feature type="domain" description="Thioredoxin" evidence="13">
    <location>
        <begin position="15"/>
        <end position="155"/>
    </location>
</feature>
<dbReference type="Pfam" id="PF04777">
    <property type="entry name" value="Evr1_Alr"/>
    <property type="match status" value="1"/>
</dbReference>
<keyword evidence="3" id="KW-0964">Secreted</keyword>
<dbReference type="InterPro" id="IPR036774">
    <property type="entry name" value="ERV/ALR_sulphydryl_oxid_sf"/>
</dbReference>
<dbReference type="InterPro" id="IPR036249">
    <property type="entry name" value="Thioredoxin-like_sf"/>
</dbReference>
<dbReference type="PROSITE" id="PS51352">
    <property type="entry name" value="THIOREDOXIN_2"/>
    <property type="match status" value="1"/>
</dbReference>
<dbReference type="EMBL" id="PKPP01009027">
    <property type="protein sequence ID" value="PWA49216.1"/>
    <property type="molecule type" value="Genomic_DNA"/>
</dbReference>
<evidence type="ECO:0000259" key="13">
    <source>
        <dbReference type="PROSITE" id="PS51352"/>
    </source>
</evidence>
<dbReference type="STRING" id="35608.A0A2U1LJP9"/>
<dbReference type="Proteomes" id="UP000245207">
    <property type="component" value="Unassembled WGS sequence"/>
</dbReference>
<dbReference type="Gene3D" id="3.40.30.10">
    <property type="entry name" value="Glutaredoxin"/>
    <property type="match status" value="1"/>
</dbReference>
<keyword evidence="11" id="KW-0472">Membrane</keyword>
<reference evidence="14 15" key="1">
    <citation type="journal article" date="2018" name="Mol. Plant">
        <title>The genome of Artemisia annua provides insight into the evolution of Asteraceae family and artemisinin biosynthesis.</title>
        <authorList>
            <person name="Shen Q."/>
            <person name="Zhang L."/>
            <person name="Liao Z."/>
            <person name="Wang S."/>
            <person name="Yan T."/>
            <person name="Shi P."/>
            <person name="Liu M."/>
            <person name="Fu X."/>
            <person name="Pan Q."/>
            <person name="Wang Y."/>
            <person name="Lv Z."/>
            <person name="Lu X."/>
            <person name="Zhang F."/>
            <person name="Jiang W."/>
            <person name="Ma Y."/>
            <person name="Chen M."/>
            <person name="Hao X."/>
            <person name="Li L."/>
            <person name="Tang Y."/>
            <person name="Lv G."/>
            <person name="Zhou Y."/>
            <person name="Sun X."/>
            <person name="Brodelius P.E."/>
            <person name="Rose J.K.C."/>
            <person name="Tang K."/>
        </authorList>
    </citation>
    <scope>NUCLEOTIDE SEQUENCE [LARGE SCALE GENOMIC DNA]</scope>
    <source>
        <strain evidence="15">cv. Huhao1</strain>
        <tissue evidence="14">Leaf</tissue>
    </source>
</reference>
<dbReference type="InterPro" id="IPR039798">
    <property type="entry name" value="Sulfhydryl_oxidase"/>
</dbReference>
<evidence type="ECO:0000259" key="12">
    <source>
        <dbReference type="PROSITE" id="PS51324"/>
    </source>
</evidence>
<comment type="subcellular location">
    <subcellularLocation>
        <location evidence="2">Secreted</location>
    </subcellularLocation>
</comment>
<gene>
    <name evidence="14" type="ORF">CTI12_AA483390</name>
</gene>
<dbReference type="InterPro" id="IPR017905">
    <property type="entry name" value="ERV/ALR_sulphydryl_oxidase"/>
</dbReference>
<dbReference type="GO" id="GO:0000139">
    <property type="term" value="C:Golgi membrane"/>
    <property type="evidence" value="ECO:0007669"/>
    <property type="project" value="TreeGrafter"/>
</dbReference>
<evidence type="ECO:0000313" key="14">
    <source>
        <dbReference type="EMBL" id="PWA49216.1"/>
    </source>
</evidence>
<evidence type="ECO:0000256" key="4">
    <source>
        <dbReference type="ARBA" id="ARBA00022630"/>
    </source>
</evidence>
<dbReference type="GO" id="GO:0005615">
    <property type="term" value="C:extracellular space"/>
    <property type="evidence" value="ECO:0007669"/>
    <property type="project" value="TreeGrafter"/>
</dbReference>
<feature type="domain" description="ERV/ALR sulfhydryl oxidase" evidence="12">
    <location>
        <begin position="286"/>
        <end position="388"/>
    </location>
</feature>
<evidence type="ECO:0000256" key="3">
    <source>
        <dbReference type="ARBA" id="ARBA00022525"/>
    </source>
</evidence>
<keyword evidence="10" id="KW-0676">Redox-active center</keyword>
<comment type="cofactor">
    <cofactor evidence="1 11">
        <name>FAD</name>
        <dbReference type="ChEBI" id="CHEBI:57692"/>
    </cofactor>
</comment>
<dbReference type="InterPro" id="IPR013766">
    <property type="entry name" value="Thioredoxin_domain"/>
</dbReference>
<dbReference type="SUPFAM" id="SSF69000">
    <property type="entry name" value="FAD-dependent thiol oxidase"/>
    <property type="match status" value="1"/>
</dbReference>
<evidence type="ECO:0000256" key="7">
    <source>
        <dbReference type="ARBA" id="ARBA00023002"/>
    </source>
</evidence>
<keyword evidence="6 11" id="KW-0274">FAD</keyword>
<dbReference type="EC" id="1.8.3.2" evidence="11"/>
<dbReference type="OrthoDB" id="59470at2759"/>
<keyword evidence="4 11" id="KW-0285">Flavoprotein</keyword>
<dbReference type="AlphaFoldDB" id="A0A2U1LJP9"/>
<dbReference type="PROSITE" id="PS51324">
    <property type="entry name" value="ERV_ALR"/>
    <property type="match status" value="1"/>
</dbReference>
<name>A0A2U1LJP9_ARTAN</name>
<keyword evidence="11" id="KW-0812">Transmembrane</keyword>
<evidence type="ECO:0000256" key="9">
    <source>
        <dbReference type="ARBA" id="ARBA00023180"/>
    </source>
</evidence>
<dbReference type="SUPFAM" id="SSF52833">
    <property type="entry name" value="Thioredoxin-like"/>
    <property type="match status" value="1"/>
</dbReference>
<dbReference type="FunFam" id="1.20.120.310:FF:000004">
    <property type="entry name" value="Sulfhydryl oxidase"/>
    <property type="match status" value="1"/>
</dbReference>
<evidence type="ECO:0000256" key="8">
    <source>
        <dbReference type="ARBA" id="ARBA00023157"/>
    </source>
</evidence>
<dbReference type="GO" id="GO:0016971">
    <property type="term" value="F:flavin-dependent sulfhydryl oxidase activity"/>
    <property type="evidence" value="ECO:0007669"/>
    <property type="project" value="InterPro"/>
</dbReference>
<feature type="transmembrane region" description="Helical" evidence="11">
    <location>
        <begin position="463"/>
        <end position="487"/>
    </location>
</feature>
<dbReference type="Pfam" id="PF00085">
    <property type="entry name" value="Thioredoxin"/>
    <property type="match status" value="1"/>
</dbReference>
<keyword evidence="8" id="KW-1015">Disulfide bond</keyword>
<dbReference type="InterPro" id="IPR017937">
    <property type="entry name" value="Thioredoxin_CS"/>
</dbReference>
<dbReference type="Gene3D" id="1.20.120.310">
    <property type="entry name" value="ERV/ALR sulfhydryl oxidase domain"/>
    <property type="match status" value="1"/>
</dbReference>
<evidence type="ECO:0000256" key="2">
    <source>
        <dbReference type="ARBA" id="ARBA00004613"/>
    </source>
</evidence>
<comment type="catalytic activity">
    <reaction evidence="11">
        <text>2 R'C(R)SH + O2 = R'C(R)S-S(R)CR' + H2O2</text>
        <dbReference type="Rhea" id="RHEA:17357"/>
        <dbReference type="ChEBI" id="CHEBI:15379"/>
        <dbReference type="ChEBI" id="CHEBI:16240"/>
        <dbReference type="ChEBI" id="CHEBI:16520"/>
        <dbReference type="ChEBI" id="CHEBI:17412"/>
        <dbReference type="EC" id="1.8.3.2"/>
    </reaction>
</comment>
<dbReference type="PROSITE" id="PS00194">
    <property type="entry name" value="THIOREDOXIN_1"/>
    <property type="match status" value="1"/>
</dbReference>
<dbReference type="PANTHER" id="PTHR22897">
    <property type="entry name" value="QUIESCIN Q6-RELATED SULFHYDRYL OXIDASE"/>
    <property type="match status" value="1"/>
</dbReference>
<evidence type="ECO:0000256" key="1">
    <source>
        <dbReference type="ARBA" id="ARBA00001974"/>
    </source>
</evidence>
<comment type="caution">
    <text evidence="14">The sequence shown here is derived from an EMBL/GenBank/DDBJ whole genome shotgun (WGS) entry which is preliminary data.</text>
</comment>
<dbReference type="FunFam" id="3.40.30.10:FF:000244">
    <property type="entry name" value="Sulfhydryl oxidase"/>
    <property type="match status" value="1"/>
</dbReference>
<evidence type="ECO:0000313" key="15">
    <source>
        <dbReference type="Proteomes" id="UP000245207"/>
    </source>
</evidence>
<protein>
    <recommendedName>
        <fullName evidence="11">Sulfhydryl oxidase</fullName>
        <ecNumber evidence="11">1.8.3.2</ecNumber>
    </recommendedName>
</protein>
<evidence type="ECO:0000256" key="11">
    <source>
        <dbReference type="RuleBase" id="RU371123"/>
    </source>
</evidence>
<accession>A0A2U1LJP9</accession>
<dbReference type="GO" id="GO:0006457">
    <property type="term" value="P:protein folding"/>
    <property type="evidence" value="ECO:0007669"/>
    <property type="project" value="TreeGrafter"/>
</dbReference>
<organism evidence="14 15">
    <name type="scientific">Artemisia annua</name>
    <name type="common">Sweet wormwood</name>
    <dbReference type="NCBI Taxonomy" id="35608"/>
    <lineage>
        <taxon>Eukaryota</taxon>
        <taxon>Viridiplantae</taxon>
        <taxon>Streptophyta</taxon>
        <taxon>Embryophyta</taxon>
        <taxon>Tracheophyta</taxon>
        <taxon>Spermatophyta</taxon>
        <taxon>Magnoliopsida</taxon>
        <taxon>eudicotyledons</taxon>
        <taxon>Gunneridae</taxon>
        <taxon>Pentapetalae</taxon>
        <taxon>asterids</taxon>
        <taxon>campanulids</taxon>
        <taxon>Asterales</taxon>
        <taxon>Asteraceae</taxon>
        <taxon>Asteroideae</taxon>
        <taxon>Anthemideae</taxon>
        <taxon>Artemisiinae</taxon>
        <taxon>Artemisia</taxon>
    </lineage>
</organism>
<dbReference type="GO" id="GO:0003756">
    <property type="term" value="F:protein disulfide isomerase activity"/>
    <property type="evidence" value="ECO:0007669"/>
    <property type="project" value="TreeGrafter"/>
</dbReference>
<evidence type="ECO:0000256" key="6">
    <source>
        <dbReference type="ARBA" id="ARBA00022827"/>
    </source>
</evidence>
<evidence type="ECO:0000256" key="5">
    <source>
        <dbReference type="ARBA" id="ARBA00022729"/>
    </source>
</evidence>
<keyword evidence="5" id="KW-0732">Signal</keyword>
<keyword evidence="11" id="KW-1133">Transmembrane helix</keyword>
<dbReference type="PANTHER" id="PTHR22897:SF8">
    <property type="entry name" value="SULFHYDRYL OXIDASE"/>
    <property type="match status" value="1"/>
</dbReference>
<sequence>MYKKSSSLSAFQTNLRAIKRDTDVSNYVIDLNATNFDVVFKETPASFVIVKFYAHWCPACRNYKPQYEKVARLFNGADAVHPGILLMTRVDCANKINTKLCNKFSIPYYPMLLWAPPAKFIGSRWNGKKENSEFTPIDDGRTAERLLKWINTQLGSSYRFEDAKFENDKLFHSNASDSEQIARAIYDVEEATNVAFDIILEHEMIKFDTRVIFLNFLQLMVAHHPSRRCRKGSADILVNFDDLYPSNMLSLDKDELTNSTGLGALHTFQICGKQLPRGYWMFCRGSKNDTRGFSCGLWVLLHSISVRVDDGESQLAFTTTCDFIHKFFICEECSQHFYDMCSSVSTPINTTRDFVLWLWSAHNRVNKRLMKTESSLGTGDPKFPKVIWPPQQLCPSCYNNSGNLTNNSKIKWDYSEVYNFLIGHYGNMLVSRYKDKDTKVASQTDLKGNTGSEDLVASINNALVVPVGAAMAIAVASCLFGALAYVWRLGANSSKNISGRGEVGAEILSFVHGYMI</sequence>
<evidence type="ECO:0000256" key="10">
    <source>
        <dbReference type="ARBA" id="ARBA00023284"/>
    </source>
</evidence>